<dbReference type="AlphaFoldDB" id="K1JPI5"/>
<keyword evidence="8" id="KW-1185">Reference proteome</keyword>
<reference evidence="7 8" key="1">
    <citation type="submission" date="2012-05" db="EMBL/GenBank/DDBJ databases">
        <title>The Genome Sequence of Sutterella wadsworthensis 2_1_59BFAA.</title>
        <authorList>
            <consortium name="The Broad Institute Genome Sequencing Platform"/>
            <person name="Earl A."/>
            <person name="Ward D."/>
            <person name="Feldgarden M."/>
            <person name="Gevers D."/>
            <person name="Daigneault M."/>
            <person name="Strauss J."/>
            <person name="Allen-Vercoe E."/>
            <person name="Walker B."/>
            <person name="Young S.K."/>
            <person name="Zeng Q."/>
            <person name="Gargeya S."/>
            <person name="Fitzgerald M."/>
            <person name="Haas B."/>
            <person name="Abouelleil A."/>
            <person name="Alvarado L."/>
            <person name="Arachchi H.M."/>
            <person name="Berlin A.M."/>
            <person name="Chapman S.B."/>
            <person name="Goldberg J."/>
            <person name="Griggs A."/>
            <person name="Gujja S."/>
            <person name="Hansen M."/>
            <person name="Howarth C."/>
            <person name="Imamovic A."/>
            <person name="Larimer J."/>
            <person name="McCowen C."/>
            <person name="Montmayeur A."/>
            <person name="Murphy C."/>
            <person name="Neiman D."/>
            <person name="Pearson M."/>
            <person name="Priest M."/>
            <person name="Roberts A."/>
            <person name="Saif S."/>
            <person name="Shea T."/>
            <person name="Sisk P."/>
            <person name="Sykes S."/>
            <person name="Wortman J."/>
            <person name="Nusbaum C."/>
            <person name="Birren B."/>
        </authorList>
    </citation>
    <scope>NUCLEOTIDE SEQUENCE [LARGE SCALE GENOMIC DNA]</scope>
    <source>
        <strain evidence="7 8">2_1_59BFAA</strain>
    </source>
</reference>
<dbReference type="GO" id="GO:0006310">
    <property type="term" value="P:DNA recombination"/>
    <property type="evidence" value="ECO:0007669"/>
    <property type="project" value="UniProtKB-KW"/>
</dbReference>
<accession>K1JPI5</accession>
<evidence type="ECO:0000256" key="5">
    <source>
        <dbReference type="SAM" id="MobiDB-lite"/>
    </source>
</evidence>
<feature type="region of interest" description="Disordered" evidence="5">
    <location>
        <begin position="456"/>
        <end position="487"/>
    </location>
</feature>
<name>K1JPI5_9BURK</name>
<gene>
    <name evidence="7" type="ORF">HMPREF9465_00156</name>
</gene>
<evidence type="ECO:0008006" key="9">
    <source>
        <dbReference type="Google" id="ProtNLM"/>
    </source>
</evidence>
<dbReference type="RefSeq" id="WP_005433184.1">
    <property type="nucleotide sequence ID" value="NZ_JH815513.1"/>
</dbReference>
<comment type="function">
    <text evidence="1">Involved in DNA recombination.</text>
</comment>
<evidence type="ECO:0000313" key="8">
    <source>
        <dbReference type="Proteomes" id="UP000005835"/>
    </source>
</evidence>
<evidence type="ECO:0000256" key="2">
    <source>
        <dbReference type="ARBA" id="ARBA00009840"/>
    </source>
</evidence>
<dbReference type="PANTHER" id="PTHR30563">
    <property type="entry name" value="DNA RECOMBINATION PROTEIN RMUC"/>
    <property type="match status" value="1"/>
</dbReference>
<sequence>MTTDTLLLILTGLCAFLAAAVVWLVLEMRLLKIQTSENLRRDEQDEMIEAILTGVRSERQEVQQAVLNVERGVSQTLAGLTGYLTEQQNRSAAEVRTLNETARQSLAETREVMNRQLLELQGLVDARFAKIIETNASASEALGAKLESKFSEIRTSVDANLEKVRAGNEARLEEMRATVQEKLDRTLSERLTASFRTVDEKLGLVQTGLGEMRTMAESVRDLKGILANVKTRGTFGETQLAAILANILTPAQYGAQVRVVPGSREAVDFAVRMPGASGDGPCWLPMDSKFPVEDYARLLDAESRADAAAAAQARVALERAVLVQAKSIHDKYVRPPYTTEFAVMYLPSEGLYAEVIRIPGLFEKLQRDWRITPAGPTVVSALVNSLQMGFVTLALQERSSDVWKVLGEVKGEFLQFAEGFAKVQKKFSEAQSSLDAMKTRQNVMQKKMSSIEAAGLLEEDGQEETGAADKLSQGVRGSNASVAAGLN</sequence>
<dbReference type="Proteomes" id="UP000005835">
    <property type="component" value="Unassembled WGS sequence"/>
</dbReference>
<dbReference type="OrthoDB" id="9765111at2"/>
<comment type="similarity">
    <text evidence="2">Belongs to the RmuC family.</text>
</comment>
<dbReference type="SUPFAM" id="SSF58113">
    <property type="entry name" value="Apolipoprotein A-I"/>
    <property type="match status" value="1"/>
</dbReference>
<keyword evidence="6" id="KW-0812">Transmembrane</keyword>
<evidence type="ECO:0000256" key="1">
    <source>
        <dbReference type="ARBA" id="ARBA00003416"/>
    </source>
</evidence>
<keyword evidence="6" id="KW-0472">Membrane</keyword>
<keyword evidence="4" id="KW-0233">DNA recombination</keyword>
<dbReference type="HOGENOM" id="CLU_020365_1_1_4"/>
<comment type="caution">
    <text evidence="7">The sequence shown here is derived from an EMBL/GenBank/DDBJ whole genome shotgun (WGS) entry which is preliminary data.</text>
</comment>
<dbReference type="eggNOG" id="COG1322">
    <property type="taxonomic scope" value="Bacteria"/>
</dbReference>
<evidence type="ECO:0000256" key="6">
    <source>
        <dbReference type="SAM" id="Phobius"/>
    </source>
</evidence>
<dbReference type="InterPro" id="IPR003798">
    <property type="entry name" value="DNA_recombination_RmuC"/>
</dbReference>
<dbReference type="PANTHER" id="PTHR30563:SF0">
    <property type="entry name" value="DNA RECOMBINATION PROTEIN RMUC"/>
    <property type="match status" value="1"/>
</dbReference>
<feature type="transmembrane region" description="Helical" evidence="6">
    <location>
        <begin position="6"/>
        <end position="26"/>
    </location>
</feature>
<evidence type="ECO:0000256" key="4">
    <source>
        <dbReference type="ARBA" id="ARBA00023172"/>
    </source>
</evidence>
<evidence type="ECO:0000256" key="3">
    <source>
        <dbReference type="ARBA" id="ARBA00023054"/>
    </source>
</evidence>
<dbReference type="PATRIC" id="fig|742823.3.peg.157"/>
<keyword evidence="3" id="KW-0175">Coiled coil</keyword>
<evidence type="ECO:0000313" key="7">
    <source>
        <dbReference type="EMBL" id="EKB32141.1"/>
    </source>
</evidence>
<dbReference type="EMBL" id="ADMG01000007">
    <property type="protein sequence ID" value="EKB32141.1"/>
    <property type="molecule type" value="Genomic_DNA"/>
</dbReference>
<proteinExistence type="inferred from homology"/>
<dbReference type="Pfam" id="PF02646">
    <property type="entry name" value="RmuC"/>
    <property type="match status" value="1"/>
</dbReference>
<dbReference type="STRING" id="742823.HMPREF9465_00156"/>
<keyword evidence="6" id="KW-1133">Transmembrane helix</keyword>
<protein>
    <recommendedName>
        <fullName evidence="9">DNA recombination protein RmuC</fullName>
    </recommendedName>
</protein>
<organism evidence="7 8">
    <name type="scientific">Sutterella wadsworthensis 2_1_59BFAA</name>
    <dbReference type="NCBI Taxonomy" id="742823"/>
    <lineage>
        <taxon>Bacteria</taxon>
        <taxon>Pseudomonadati</taxon>
        <taxon>Pseudomonadota</taxon>
        <taxon>Betaproteobacteria</taxon>
        <taxon>Burkholderiales</taxon>
        <taxon>Sutterellaceae</taxon>
        <taxon>Sutterella</taxon>
    </lineage>
</organism>